<dbReference type="PROSITE" id="PS50250">
    <property type="entry name" value="PCI"/>
    <property type="match status" value="1"/>
</dbReference>
<organism evidence="6">
    <name type="scientific">Zea mays</name>
    <name type="common">Maize</name>
    <dbReference type="NCBI Taxonomy" id="4577"/>
    <lineage>
        <taxon>Eukaryota</taxon>
        <taxon>Viridiplantae</taxon>
        <taxon>Streptophyta</taxon>
        <taxon>Embryophyta</taxon>
        <taxon>Tracheophyta</taxon>
        <taxon>Spermatophyta</taxon>
        <taxon>Magnoliopsida</taxon>
        <taxon>Liliopsida</taxon>
        <taxon>Poales</taxon>
        <taxon>Poaceae</taxon>
        <taxon>PACMAD clade</taxon>
        <taxon>Panicoideae</taxon>
        <taxon>Andropogonodae</taxon>
        <taxon>Andropogoneae</taxon>
        <taxon>Tripsacinae</taxon>
        <taxon>Zea</taxon>
    </lineage>
</organism>
<dbReference type="Pfam" id="PF01399">
    <property type="entry name" value="PCI"/>
    <property type="match status" value="1"/>
</dbReference>
<gene>
    <name evidence="6" type="ORF">ZEAMMB73_Zm00001d002455</name>
</gene>
<dbReference type="GO" id="GO:0000502">
    <property type="term" value="C:proteasome complex"/>
    <property type="evidence" value="ECO:0007669"/>
    <property type="project" value="UniProtKB-KW"/>
</dbReference>
<keyword evidence="4" id="KW-0007">Acetylation</keyword>
<dbReference type="AlphaFoldDB" id="A0A1D6E0U0"/>
<dbReference type="InterPro" id="IPR035298">
    <property type="entry name" value="PSMD13"/>
</dbReference>
<evidence type="ECO:0000256" key="2">
    <source>
        <dbReference type="ARBA" id="ARBA00006207"/>
    </source>
</evidence>
<dbReference type="STRING" id="4577.A0A1D6E0U0"/>
<dbReference type="OMA" id="KMQIATF"/>
<dbReference type="InParanoid" id="A0A1D6E0U0"/>
<dbReference type="InterPro" id="IPR000717">
    <property type="entry name" value="PCI_dom"/>
</dbReference>
<evidence type="ECO:0000256" key="3">
    <source>
        <dbReference type="ARBA" id="ARBA00022942"/>
    </source>
</evidence>
<dbReference type="InterPro" id="IPR036390">
    <property type="entry name" value="WH_DNA-bd_sf"/>
</dbReference>
<sequence>MQKDFFRLGSPVTKPALKLEQFLALAVVQAGDALIHLYNHFISDFETKISLLKFAHFTVVVSHQYLDKNAGINYLEGVISKLRDTRESRVEEPILYVKMQIATFLLEKGNQKDCKNLLEEGKTTLDSMVDVDPSVHGTYYWDLYEFQNLALDLSLAALLGENIYNFGELLAHPIIHSLLGTQAEWIFHMLQAFNSGNLSLYQEICKAHSNALSAQLALVQNERNLLEKINMLCLMEIIFSRSSENRTIPMRDIAEQTKLPVEDVEYLLMKSLSARLIEGIIDQVDGVVHVSRVKPRVLGIDQVKCLHDRLDTWIGKVDTILLSVEAETPDLVSS</sequence>
<dbReference type="SMR" id="A0A1D6E0U0"/>
<accession>A0A1D6E0U0</accession>
<dbReference type="SUPFAM" id="SSF46785">
    <property type="entry name" value="Winged helix' DNA-binding domain"/>
    <property type="match status" value="1"/>
</dbReference>
<keyword evidence="3 6" id="KW-0647">Proteasome</keyword>
<reference evidence="6" key="1">
    <citation type="submission" date="2015-12" db="EMBL/GenBank/DDBJ databases">
        <title>Update maize B73 reference genome by single molecule sequencing technologies.</title>
        <authorList>
            <consortium name="Maize Genome Sequencing Project"/>
            <person name="Ware D."/>
        </authorList>
    </citation>
    <scope>NUCLEOTIDE SEQUENCE [LARGE SCALE GENOMIC DNA]</scope>
    <source>
        <tissue evidence="6">Seedling</tissue>
    </source>
</reference>
<protein>
    <submittedName>
        <fullName evidence="6">26S proteasome non-ATPase regulatory subunit 13 homolog A</fullName>
    </submittedName>
</protein>
<evidence type="ECO:0000256" key="5">
    <source>
        <dbReference type="ARBA" id="ARBA00064920"/>
    </source>
</evidence>
<dbReference type="Pfam" id="PF22037">
    <property type="entry name" value="PSD13_N"/>
    <property type="match status" value="2"/>
</dbReference>
<evidence type="ECO:0000256" key="4">
    <source>
        <dbReference type="ARBA" id="ARBA00022990"/>
    </source>
</evidence>
<name>A0A1D6E0U0_MAIZE</name>
<dbReference type="SMART" id="SM00088">
    <property type="entry name" value="PINT"/>
    <property type="match status" value="1"/>
</dbReference>
<proteinExistence type="inferred from homology"/>
<comment type="subunit">
    <text evidence="5">Component of the 19S regulatory particle (RP/PA700) lid subcomplex of the 26S proteasome. The 26S proteasome is composed of a core protease (CP), known as the 20S proteasome, capped at one or both ends by the 19S regulatory particle (RP/PA700). The RP/PA700 complex is composed of at least 17 different subunits in two subcomplexes, the base and the lid, which form the portions proximal and distal to the 20S proteolytic core, respectively.</text>
</comment>
<comment type="function">
    <text evidence="1">Acts as a regulatory subunit of the 26S proteasome which is involved in the ATP-dependent degradation of ubiquitinated proteins.</text>
</comment>
<dbReference type="PANTHER" id="PTHR10539">
    <property type="entry name" value="26S PROTEASOME NON-ATPASE REGULATORY SUBUNIT 13"/>
    <property type="match status" value="1"/>
</dbReference>
<comment type="similarity">
    <text evidence="2">Belongs to the proteasome subunit S11 family.</text>
</comment>
<evidence type="ECO:0000313" key="6">
    <source>
        <dbReference type="EMBL" id="ONM14338.1"/>
    </source>
</evidence>
<dbReference type="ExpressionAtlas" id="A0A1D6E0U0">
    <property type="expression patterns" value="baseline and differential"/>
</dbReference>
<dbReference type="FunFam" id="1.25.40.570:FF:000024">
    <property type="entry name" value="26S proteasome non-ATPase regulatory subunit 13 homolog B"/>
    <property type="match status" value="1"/>
</dbReference>
<evidence type="ECO:0000256" key="1">
    <source>
        <dbReference type="ARBA" id="ARBA00002187"/>
    </source>
</evidence>
<dbReference type="InterPro" id="IPR054179">
    <property type="entry name" value="PSD13_N"/>
</dbReference>
<dbReference type="PANTHER" id="PTHR10539:SF3">
    <property type="entry name" value="PCI DOMAIN-CONTAINING PROTEIN"/>
    <property type="match status" value="1"/>
</dbReference>
<dbReference type="EMBL" id="CM007648">
    <property type="protein sequence ID" value="ONM14338.1"/>
    <property type="molecule type" value="Genomic_DNA"/>
</dbReference>